<dbReference type="PROSITE" id="PS51257">
    <property type="entry name" value="PROKAR_LIPOPROTEIN"/>
    <property type="match status" value="1"/>
</dbReference>
<dbReference type="OrthoDB" id="1490993at2"/>
<evidence type="ECO:0000313" key="2">
    <source>
        <dbReference type="Proteomes" id="UP000323884"/>
    </source>
</evidence>
<proteinExistence type="predicted"/>
<dbReference type="EMBL" id="VTRU01000004">
    <property type="protein sequence ID" value="TZF94176.1"/>
    <property type="molecule type" value="Genomic_DNA"/>
</dbReference>
<keyword evidence="2" id="KW-1185">Reference proteome</keyword>
<reference evidence="1 2" key="1">
    <citation type="submission" date="2019-08" db="EMBL/GenBank/DDBJ databases">
        <title>Draft genome sequence of Chryseobacterium sp. Gsoil 183.</title>
        <authorList>
            <person name="Im W.-T."/>
        </authorList>
    </citation>
    <scope>NUCLEOTIDE SEQUENCE [LARGE SCALE GENOMIC DNA]</scope>
    <source>
        <strain evidence="1 2">Gsoil 183</strain>
    </source>
</reference>
<dbReference type="Proteomes" id="UP000323884">
    <property type="component" value="Unassembled WGS sequence"/>
</dbReference>
<accession>A0A5D8ZI45</accession>
<sequence>MKRNLILKHMGLLFIISFIFFSCKSQHKNYIVYYNRVNEIDSIYRVANQPEETIKQYRKLFRKYNPKNQDRIKEYETYIKLADQYQKNFGGKKSLYKLIPLIAPYEGSEKSYFGLFQKYGIDSSEVKQKIADWKKGLNKRLVDSFSIAFTRDQAEGRRNFQLMEKNDRINAELIKWTFENYGYPSIQKIGLIGNDGVFMPMHPLFSHMTESKEYNYFKTKMLEYIKSGDCTPKDYANMVDRHDLQISKQEMPYGSYPSYSSVIDTLKVNRNRKNIGLPPLRRSSKIKNRL</sequence>
<dbReference type="RefSeq" id="WP_149388390.1">
    <property type="nucleotide sequence ID" value="NZ_VTRU01000004.1"/>
</dbReference>
<organism evidence="1 2">
    <name type="scientific">Chryseobacterium panacisoli</name>
    <dbReference type="NCBI Taxonomy" id="1807141"/>
    <lineage>
        <taxon>Bacteria</taxon>
        <taxon>Pseudomonadati</taxon>
        <taxon>Bacteroidota</taxon>
        <taxon>Flavobacteriia</taxon>
        <taxon>Flavobacteriales</taxon>
        <taxon>Weeksellaceae</taxon>
        <taxon>Chryseobacterium group</taxon>
        <taxon>Chryseobacterium</taxon>
    </lineage>
</organism>
<protein>
    <submittedName>
        <fullName evidence="1">Uncharacterized protein</fullName>
    </submittedName>
</protein>
<name>A0A5D8ZI45_9FLAO</name>
<evidence type="ECO:0000313" key="1">
    <source>
        <dbReference type="EMBL" id="TZF94176.1"/>
    </source>
</evidence>
<gene>
    <name evidence="1" type="ORF">FW781_16250</name>
</gene>
<dbReference type="AlphaFoldDB" id="A0A5D8ZI45"/>
<comment type="caution">
    <text evidence="1">The sequence shown here is derived from an EMBL/GenBank/DDBJ whole genome shotgun (WGS) entry which is preliminary data.</text>
</comment>